<comment type="caution">
    <text evidence="4">The sequence shown here is derived from an EMBL/GenBank/DDBJ whole genome shotgun (WGS) entry which is preliminary data.</text>
</comment>
<organism evidence="4 5">
    <name type="scientific">Hibiscus syriacus</name>
    <name type="common">Rose of Sharon</name>
    <dbReference type="NCBI Taxonomy" id="106335"/>
    <lineage>
        <taxon>Eukaryota</taxon>
        <taxon>Viridiplantae</taxon>
        <taxon>Streptophyta</taxon>
        <taxon>Embryophyta</taxon>
        <taxon>Tracheophyta</taxon>
        <taxon>Spermatophyta</taxon>
        <taxon>Magnoliopsida</taxon>
        <taxon>eudicotyledons</taxon>
        <taxon>Gunneridae</taxon>
        <taxon>Pentapetalae</taxon>
        <taxon>rosids</taxon>
        <taxon>malvids</taxon>
        <taxon>Malvales</taxon>
        <taxon>Malvaceae</taxon>
        <taxon>Malvoideae</taxon>
        <taxon>Hibiscus</taxon>
    </lineage>
</organism>
<feature type="compositionally biased region" description="Pro residues" evidence="2">
    <location>
        <begin position="20"/>
        <end position="36"/>
    </location>
</feature>
<accession>A0A6A3AY62</accession>
<name>A0A6A3AY62_HIBSY</name>
<reference evidence="4" key="1">
    <citation type="submission" date="2019-09" db="EMBL/GenBank/DDBJ databases">
        <title>Draft genome information of white flower Hibiscus syriacus.</title>
        <authorList>
            <person name="Kim Y.-M."/>
        </authorList>
    </citation>
    <scope>NUCLEOTIDE SEQUENCE [LARGE SCALE GENOMIC DNA]</scope>
    <source>
        <strain evidence="4">YM2019G1</strain>
    </source>
</reference>
<protein>
    <submittedName>
        <fullName evidence="4">Ccr4-not transcription complex</fullName>
    </submittedName>
</protein>
<keyword evidence="3" id="KW-1133">Transmembrane helix</keyword>
<keyword evidence="5" id="KW-1185">Reference proteome</keyword>
<dbReference type="PANTHER" id="PTHR34554">
    <property type="entry name" value="RGS1-HXK1-INTERACTING PROTEIN 1"/>
    <property type="match status" value="1"/>
</dbReference>
<keyword evidence="3" id="KW-0472">Membrane</keyword>
<dbReference type="InterPro" id="IPR053284">
    <property type="entry name" value="RGS1-HXK1_interactor"/>
</dbReference>
<feature type="coiled-coil region" evidence="1">
    <location>
        <begin position="166"/>
        <end position="200"/>
    </location>
</feature>
<dbReference type="Proteomes" id="UP000436088">
    <property type="component" value="Unassembled WGS sequence"/>
</dbReference>
<dbReference type="OrthoDB" id="1907298at2759"/>
<sequence length="279" mass="30944">MQQNNIISSMATVSESPEDSPNPNPPPSPPQPPPRDPLSKTLSHFPDQVTPWIDYAVEQSVLYQKIIDGNVNATIEASRSRLSEIRSTSSAHFNQTIDSLKDVKSLLGVYENLAFNKVKEGIISVVANPLITGGAAVGLGFLVLKRPRRLLYYKALRLFQCEESMISKADTRVKELRQSIDRLKAESKKLERSASVAEEELIRGRTKLRQAGKQIRSVIQSAYKIERQAAGLKDTLGELPSREASQFRSHVSKLASEAMRERNTLAKEVSKISNHGIAV</sequence>
<evidence type="ECO:0000256" key="1">
    <source>
        <dbReference type="SAM" id="Coils"/>
    </source>
</evidence>
<keyword evidence="3" id="KW-0812">Transmembrane</keyword>
<feature type="compositionally biased region" description="Polar residues" evidence="2">
    <location>
        <begin position="1"/>
        <end position="13"/>
    </location>
</feature>
<feature type="transmembrane region" description="Helical" evidence="3">
    <location>
        <begin position="122"/>
        <end position="144"/>
    </location>
</feature>
<proteinExistence type="predicted"/>
<dbReference type="PANTHER" id="PTHR34554:SF1">
    <property type="entry name" value="ALANINE-TRNA LIGASE"/>
    <property type="match status" value="1"/>
</dbReference>
<evidence type="ECO:0000256" key="3">
    <source>
        <dbReference type="SAM" id="Phobius"/>
    </source>
</evidence>
<evidence type="ECO:0000313" key="5">
    <source>
        <dbReference type="Proteomes" id="UP000436088"/>
    </source>
</evidence>
<dbReference type="AlphaFoldDB" id="A0A6A3AY62"/>
<evidence type="ECO:0000256" key="2">
    <source>
        <dbReference type="SAM" id="MobiDB-lite"/>
    </source>
</evidence>
<dbReference type="EMBL" id="VEPZ02000937">
    <property type="protein sequence ID" value="KAE8709386.1"/>
    <property type="molecule type" value="Genomic_DNA"/>
</dbReference>
<evidence type="ECO:0000313" key="4">
    <source>
        <dbReference type="EMBL" id="KAE8709386.1"/>
    </source>
</evidence>
<gene>
    <name evidence="4" type="ORF">F3Y22_tig00110332pilonHSYRG01419</name>
</gene>
<keyword evidence="1" id="KW-0175">Coiled coil</keyword>
<feature type="region of interest" description="Disordered" evidence="2">
    <location>
        <begin position="1"/>
        <end position="40"/>
    </location>
</feature>